<organism evidence="2 3">
    <name type="scientific">Parastrongyloides trichosuri</name>
    <name type="common">Possum-specific nematode worm</name>
    <dbReference type="NCBI Taxonomy" id="131310"/>
    <lineage>
        <taxon>Eukaryota</taxon>
        <taxon>Metazoa</taxon>
        <taxon>Ecdysozoa</taxon>
        <taxon>Nematoda</taxon>
        <taxon>Chromadorea</taxon>
        <taxon>Rhabditida</taxon>
        <taxon>Tylenchina</taxon>
        <taxon>Panagrolaimomorpha</taxon>
        <taxon>Strongyloidoidea</taxon>
        <taxon>Strongyloididae</taxon>
        <taxon>Parastrongyloides</taxon>
    </lineage>
</organism>
<proteinExistence type="predicted"/>
<dbReference type="Proteomes" id="UP000038045">
    <property type="component" value="Unplaced"/>
</dbReference>
<accession>A0A0N4Z5K0</accession>
<evidence type="ECO:0000313" key="2">
    <source>
        <dbReference type="Proteomes" id="UP000038045"/>
    </source>
</evidence>
<feature type="compositionally biased region" description="Basic and acidic residues" evidence="1">
    <location>
        <begin position="22"/>
        <end position="40"/>
    </location>
</feature>
<protein>
    <submittedName>
        <fullName evidence="3">F-box domain-containing protein</fullName>
    </submittedName>
</protein>
<dbReference type="AlphaFoldDB" id="A0A0N4Z5K0"/>
<sequence>MDANNLPIDQTESTCIRKRRRADNVENDPKQYSREKSPEKKKFKIDGNVSAATQVACNEQLMEHIIREISSAKDINNCMLVCKNFYSICCRKSYTPLLSIKGEELSNDEMINNSRCLAKISNHNYNFKVIIKDLYLREKVKKSLVNVLLRNRKVMDKLFIQHISSGDTSFYININCFENIKTFETSYFALRNDCLKILNRCTTLKPYTLVLKKLRDDDIDPLSSRDDGEHFPRYIRNIKLNYPFDHIKWLLEKFEDFDNNYFDLLDISNFDLSTFLSNNGFPKIWNFFKYFKNFKITVSNECTTDILKTLIFCPDISIPKMVDLTVQYNSSYSDFTSSYLMYYENLGRPTPSKKERSPRILCEKFDKSKINSFKFEFSKYSQKAYSMLPSVNTICEDLFGMTKLKTIEIDMKFFHRLEFIYKVVPNINRYLRNIKLNNVDCFDISDLEKMSNRFYKLENLVLCGVTKSDIELEKIVPLFKKLTGFSIQYKPHGTVCKLISCLRNSSGGLNWPKIPFVQICFLMTNGVRKMLYKIDKNTPRRPGKFIIDECSGLIGRKSKGENMCTVIIQDLTQRYDEFIKVF</sequence>
<reference evidence="3" key="1">
    <citation type="submission" date="2017-02" db="UniProtKB">
        <authorList>
            <consortium name="WormBaseParasite"/>
        </authorList>
    </citation>
    <scope>IDENTIFICATION</scope>
</reference>
<feature type="region of interest" description="Disordered" evidence="1">
    <location>
        <begin position="17"/>
        <end position="41"/>
    </location>
</feature>
<evidence type="ECO:0000256" key="1">
    <source>
        <dbReference type="SAM" id="MobiDB-lite"/>
    </source>
</evidence>
<dbReference type="Gene3D" id="1.20.1280.50">
    <property type="match status" value="1"/>
</dbReference>
<evidence type="ECO:0000313" key="3">
    <source>
        <dbReference type="WBParaSite" id="PTRK_0000238600.1"/>
    </source>
</evidence>
<keyword evidence="2" id="KW-1185">Reference proteome</keyword>
<name>A0A0N4Z5K0_PARTI</name>
<dbReference type="WBParaSite" id="PTRK_0000238600.1">
    <property type="protein sequence ID" value="PTRK_0000238600.1"/>
    <property type="gene ID" value="PTRK_0000238600"/>
</dbReference>